<keyword evidence="1" id="KW-0119">Carbohydrate metabolism</keyword>
<proteinExistence type="predicted"/>
<evidence type="ECO:0000313" key="4">
    <source>
        <dbReference type="Proteomes" id="UP001501084"/>
    </source>
</evidence>
<dbReference type="InterPro" id="IPR013022">
    <property type="entry name" value="Xyl_isomerase-like_TIM-brl"/>
</dbReference>
<organism evidence="3 4">
    <name type="scientific">Leucobacter alluvii</name>
    <dbReference type="NCBI Taxonomy" id="340321"/>
    <lineage>
        <taxon>Bacteria</taxon>
        <taxon>Bacillati</taxon>
        <taxon>Actinomycetota</taxon>
        <taxon>Actinomycetes</taxon>
        <taxon>Micrococcales</taxon>
        <taxon>Microbacteriaceae</taxon>
        <taxon>Leucobacter</taxon>
    </lineage>
</organism>
<evidence type="ECO:0000256" key="1">
    <source>
        <dbReference type="ARBA" id="ARBA00023277"/>
    </source>
</evidence>
<dbReference type="InterPro" id="IPR036237">
    <property type="entry name" value="Xyl_isomerase-like_sf"/>
</dbReference>
<name>A0ABN3B5E7_9MICO</name>
<feature type="domain" description="Xylose isomerase-like TIM barrel" evidence="2">
    <location>
        <begin position="34"/>
        <end position="271"/>
    </location>
</feature>
<dbReference type="RefSeq" id="WP_346057706.1">
    <property type="nucleotide sequence ID" value="NZ_BAAAOP010000005.1"/>
</dbReference>
<dbReference type="SUPFAM" id="SSF51658">
    <property type="entry name" value="Xylose isomerase-like"/>
    <property type="match status" value="1"/>
</dbReference>
<evidence type="ECO:0000259" key="2">
    <source>
        <dbReference type="Pfam" id="PF01261"/>
    </source>
</evidence>
<protein>
    <submittedName>
        <fullName evidence="3">TIM barrel protein</fullName>
    </submittedName>
</protein>
<dbReference type="EMBL" id="BAAAOP010000005">
    <property type="protein sequence ID" value="GAA2187307.1"/>
    <property type="molecule type" value="Genomic_DNA"/>
</dbReference>
<accession>A0ABN3B5E7</accession>
<dbReference type="Proteomes" id="UP001501084">
    <property type="component" value="Unassembled WGS sequence"/>
</dbReference>
<gene>
    <name evidence="3" type="ORF">GCM10009786_11640</name>
</gene>
<dbReference type="Gene3D" id="3.20.20.150">
    <property type="entry name" value="Divalent-metal-dependent TIM barrel enzymes"/>
    <property type="match status" value="1"/>
</dbReference>
<dbReference type="Pfam" id="PF01261">
    <property type="entry name" value="AP_endonuc_2"/>
    <property type="match status" value="1"/>
</dbReference>
<reference evidence="3 4" key="1">
    <citation type="journal article" date="2019" name="Int. J. Syst. Evol. Microbiol.">
        <title>The Global Catalogue of Microorganisms (GCM) 10K type strain sequencing project: providing services to taxonomists for standard genome sequencing and annotation.</title>
        <authorList>
            <consortium name="The Broad Institute Genomics Platform"/>
            <consortium name="The Broad Institute Genome Sequencing Center for Infectious Disease"/>
            <person name="Wu L."/>
            <person name="Ma J."/>
        </authorList>
    </citation>
    <scope>NUCLEOTIDE SEQUENCE [LARGE SCALE GENOMIC DNA]</scope>
    <source>
        <strain evidence="3 4">JCM 14919</strain>
    </source>
</reference>
<comment type="caution">
    <text evidence="3">The sequence shown here is derived from an EMBL/GenBank/DDBJ whole genome shotgun (WGS) entry which is preliminary data.</text>
</comment>
<keyword evidence="4" id="KW-1185">Reference proteome</keyword>
<evidence type="ECO:0000313" key="3">
    <source>
        <dbReference type="EMBL" id="GAA2187307.1"/>
    </source>
</evidence>
<sequence>MPSLSRQNLTGSNFAYQHISFTHFLDDMVDLDLRELELWGIAPHLHIPQLTRGDIEQIERQLSERELSVRCITPEQVMYPVNIASSDPVLRANSLAFFRRAAEIGAELGAQWLFLTPGRGLEDETPQSAWGRSAEALSEIGDYAASLGLGCLLEPLQRVESNLINSVAQLKRMMVEQNNDTFSVVLDVVAMHAAGDTVSDYAMSFPDQIGHVHLIDGDPTGHLAWGDGTLPLAEYVHQLMSIDYRGKVTFELFGDGTYCLDPRPAVEKSIAGFLAALEASSAR</sequence>
<dbReference type="PANTHER" id="PTHR12110">
    <property type="entry name" value="HYDROXYPYRUVATE ISOMERASE"/>
    <property type="match status" value="1"/>
</dbReference>
<dbReference type="InterPro" id="IPR050312">
    <property type="entry name" value="IolE/XylAMocC-like"/>
</dbReference>